<evidence type="ECO:0008006" key="3">
    <source>
        <dbReference type="Google" id="ProtNLM"/>
    </source>
</evidence>
<dbReference type="Gene3D" id="2.130.10.10">
    <property type="entry name" value="YVTN repeat-like/Quinoprotein amine dehydrogenase"/>
    <property type="match status" value="1"/>
</dbReference>
<reference evidence="1 2" key="1">
    <citation type="submission" date="2019-03" db="EMBL/GenBank/DDBJ databases">
        <title>Genomic Encyclopedia of Type Strains, Phase IV (KMG-IV): sequencing the most valuable type-strain genomes for metagenomic binning, comparative biology and taxonomic classification.</title>
        <authorList>
            <person name="Goeker M."/>
        </authorList>
    </citation>
    <scope>NUCLEOTIDE SEQUENCE [LARGE SCALE GENOMIC DNA]</scope>
    <source>
        <strain evidence="1 2">DSM 14836</strain>
    </source>
</reference>
<dbReference type="AlphaFoldDB" id="A0A4R2NTD5"/>
<protein>
    <recommendedName>
        <fullName evidence="3">SdiA-regulated protein</fullName>
    </recommendedName>
</protein>
<gene>
    <name evidence="1" type="ORF">EV195_104123</name>
</gene>
<sequence>MRILQFLLLLFIFNNCTNYSQVIYLAKLPNKLKEVSGLIKASDSTFWMHNDGGNKNELYLVNVKGEIVKTVTIKAKNTDWEDITSDNKGNIYVADFGNNNSTRKDLIILKIKEEDLLHQKSVEVEKIEFEYPEQHKFPPKKNDRHFDAESILYFKNHLYFFTKSRVKNDYGKTSLYRIPAKAGKYQATLIGKYENCSNKNCWITGAAISQDNAKVALLTSDSILLFTDFKDDNFFEGRLSKIDLGFSSQKEAIDFIDNNTLFISDERSHLSEGNLYKVSLAK</sequence>
<proteinExistence type="predicted"/>
<dbReference type="InterPro" id="IPR015943">
    <property type="entry name" value="WD40/YVTN_repeat-like_dom_sf"/>
</dbReference>
<dbReference type="SUPFAM" id="SSF101898">
    <property type="entry name" value="NHL repeat"/>
    <property type="match status" value="1"/>
</dbReference>
<accession>A0A4R2NTD5</accession>
<dbReference type="Proteomes" id="UP000294564">
    <property type="component" value="Unassembled WGS sequence"/>
</dbReference>
<organism evidence="1 2">
    <name type="scientific">Tenacibaculum skagerrakense</name>
    <dbReference type="NCBI Taxonomy" id="186571"/>
    <lineage>
        <taxon>Bacteria</taxon>
        <taxon>Pseudomonadati</taxon>
        <taxon>Bacteroidota</taxon>
        <taxon>Flavobacteriia</taxon>
        <taxon>Flavobacteriales</taxon>
        <taxon>Flavobacteriaceae</taxon>
        <taxon>Tenacibaculum</taxon>
    </lineage>
</organism>
<evidence type="ECO:0000313" key="2">
    <source>
        <dbReference type="Proteomes" id="UP000294564"/>
    </source>
</evidence>
<dbReference type="EMBL" id="SLXM01000004">
    <property type="protein sequence ID" value="TCP25092.1"/>
    <property type="molecule type" value="Genomic_DNA"/>
</dbReference>
<evidence type="ECO:0000313" key="1">
    <source>
        <dbReference type="EMBL" id="TCP25092.1"/>
    </source>
</evidence>
<name>A0A4R2NTD5_9FLAO</name>
<comment type="caution">
    <text evidence="1">The sequence shown here is derived from an EMBL/GenBank/DDBJ whole genome shotgun (WGS) entry which is preliminary data.</text>
</comment>
<keyword evidence="2" id="KW-1185">Reference proteome</keyword>